<proteinExistence type="predicted"/>
<dbReference type="SUPFAM" id="SSF69279">
    <property type="entry name" value="Phage tail proteins"/>
    <property type="match status" value="1"/>
</dbReference>
<accession>A0A8S5TRH2</accession>
<protein>
    <submittedName>
        <fullName evidence="2">43 kDa tail protein</fullName>
    </submittedName>
</protein>
<organism evidence="2">
    <name type="scientific">Myoviridae sp. ctm6w13</name>
    <dbReference type="NCBI Taxonomy" id="2825167"/>
    <lineage>
        <taxon>Viruses</taxon>
        <taxon>Duplodnaviria</taxon>
        <taxon>Heunggongvirae</taxon>
        <taxon>Uroviricota</taxon>
        <taxon>Caudoviricetes</taxon>
    </lineage>
</organism>
<evidence type="ECO:0000259" key="1">
    <source>
        <dbReference type="Pfam" id="PF24032"/>
    </source>
</evidence>
<dbReference type="EMBL" id="BK015909">
    <property type="protein sequence ID" value="DAF84797.1"/>
    <property type="molecule type" value="Genomic_DNA"/>
</dbReference>
<evidence type="ECO:0000313" key="2">
    <source>
        <dbReference type="EMBL" id="DAF84797.1"/>
    </source>
</evidence>
<sequence>MADFVSGDKPSLGAATPKNDKQLQLIIHNKETDKYYWPAVLDDVCWETCWKGQPGKLTFKVVKDEALDFHEGDVVQANYGGVNFFYGYVFAQKYSKDNVIDVTAYDQMRYLKNKDTYNFVNLTAGEEIRRIAEDFQLQVGELIDTGYTIPKFRGANKTLMDIMQSLLDMTTENTGRLYVLYDDFGKLTVKDLETMKIDLLIDAETAEDFAYETSIDKDTYNRIKLYYDNKDTGKRDVWMAVNSADIKRWGVLQLTESVNPQKAMNFGQMADTKLKMYDRVKRTLTIKNAFGDLRVRGGSMLYINLRLGDQTLTKRIIVENVKHTLTQGHHTMDLTVKGDVITG</sequence>
<feature type="domain" description="YqbQ/XkdQ" evidence="1">
    <location>
        <begin position="45"/>
        <end position="337"/>
    </location>
</feature>
<name>A0A8S5TRH2_9CAUD</name>
<dbReference type="InterPro" id="IPR056937">
    <property type="entry name" value="YqbQ/XkdQ"/>
</dbReference>
<dbReference type="Pfam" id="PF24032">
    <property type="entry name" value="YQBQ"/>
    <property type="match status" value="1"/>
</dbReference>
<reference evidence="2" key="1">
    <citation type="journal article" date="2021" name="Proc. Natl. Acad. Sci. U.S.A.">
        <title>A Catalog of Tens of Thousands of Viruses from Human Metagenomes Reveals Hidden Associations with Chronic Diseases.</title>
        <authorList>
            <person name="Tisza M.J."/>
            <person name="Buck C.B."/>
        </authorList>
    </citation>
    <scope>NUCLEOTIDE SEQUENCE</scope>
    <source>
        <strain evidence="2">Ctm6w13</strain>
    </source>
</reference>